<comment type="caution">
    <text evidence="4">The sequence shown here is derived from an EMBL/GenBank/DDBJ whole genome shotgun (WGS) entry which is preliminary data.</text>
</comment>
<dbReference type="InterPro" id="IPR050109">
    <property type="entry name" value="HTH-type_TetR-like_transc_reg"/>
</dbReference>
<dbReference type="AlphaFoldDB" id="H0E6G0"/>
<dbReference type="Proteomes" id="UP000005143">
    <property type="component" value="Unassembled WGS sequence"/>
</dbReference>
<evidence type="ECO:0000313" key="5">
    <source>
        <dbReference type="Proteomes" id="UP000005143"/>
    </source>
</evidence>
<dbReference type="InterPro" id="IPR009057">
    <property type="entry name" value="Homeodomain-like_sf"/>
</dbReference>
<dbReference type="PATRIC" id="fig|1097667.3.peg.2391"/>
<dbReference type="EMBL" id="AGUD01000203">
    <property type="protein sequence ID" value="EHN10749.1"/>
    <property type="molecule type" value="Genomic_DNA"/>
</dbReference>
<dbReference type="GO" id="GO:0000976">
    <property type="term" value="F:transcription cis-regulatory region binding"/>
    <property type="evidence" value="ECO:0007669"/>
    <property type="project" value="TreeGrafter"/>
</dbReference>
<dbReference type="GO" id="GO:0003700">
    <property type="term" value="F:DNA-binding transcription factor activity"/>
    <property type="evidence" value="ECO:0007669"/>
    <property type="project" value="TreeGrafter"/>
</dbReference>
<dbReference type="SUPFAM" id="SSF48498">
    <property type="entry name" value="Tetracyclin repressor-like, C-terminal domain"/>
    <property type="match status" value="1"/>
</dbReference>
<reference evidence="4 5" key="1">
    <citation type="journal article" date="2013" name="Biodegradation">
        <title>Quantitative proteomic analysis of ibuprofen-degrading Patulibacter sp. strain I11.</title>
        <authorList>
            <person name="Almeida B."/>
            <person name="Kjeldal H."/>
            <person name="Lolas I."/>
            <person name="Knudsen A.D."/>
            <person name="Carvalho G."/>
            <person name="Nielsen K.L."/>
            <person name="Barreto Crespo M.T."/>
            <person name="Stensballe A."/>
            <person name="Nielsen J.L."/>
        </authorList>
    </citation>
    <scope>NUCLEOTIDE SEQUENCE [LARGE SCALE GENOMIC DNA]</scope>
    <source>
        <strain evidence="4 5">I11</strain>
    </source>
</reference>
<keyword evidence="5" id="KW-1185">Reference proteome</keyword>
<dbReference type="Pfam" id="PF00440">
    <property type="entry name" value="TetR_N"/>
    <property type="match status" value="1"/>
</dbReference>
<accession>H0E6G0</accession>
<evidence type="ECO:0000259" key="3">
    <source>
        <dbReference type="PROSITE" id="PS50977"/>
    </source>
</evidence>
<evidence type="ECO:0000313" key="4">
    <source>
        <dbReference type="EMBL" id="EHN10749.1"/>
    </source>
</evidence>
<dbReference type="OrthoDB" id="6929199at2"/>
<dbReference type="PANTHER" id="PTHR30055:SF231">
    <property type="entry name" value="TRANSCRIPTIONAL REGULATORY PROTEIN (PROBABLY DEOR-FAMILY)-RELATED"/>
    <property type="match status" value="1"/>
</dbReference>
<dbReference type="Gene3D" id="1.10.357.10">
    <property type="entry name" value="Tetracycline Repressor, domain 2"/>
    <property type="match status" value="1"/>
</dbReference>
<dbReference type="InterPro" id="IPR041583">
    <property type="entry name" value="TetR_C_31"/>
</dbReference>
<organism evidence="4 5">
    <name type="scientific">Patulibacter medicamentivorans</name>
    <dbReference type="NCBI Taxonomy" id="1097667"/>
    <lineage>
        <taxon>Bacteria</taxon>
        <taxon>Bacillati</taxon>
        <taxon>Actinomycetota</taxon>
        <taxon>Thermoleophilia</taxon>
        <taxon>Solirubrobacterales</taxon>
        <taxon>Patulibacteraceae</taxon>
        <taxon>Patulibacter</taxon>
    </lineage>
</organism>
<dbReference type="PROSITE" id="PS50977">
    <property type="entry name" value="HTH_TETR_2"/>
    <property type="match status" value="1"/>
</dbReference>
<gene>
    <name evidence="4" type="ORF">PAI11_24100</name>
</gene>
<dbReference type="InterPro" id="IPR001647">
    <property type="entry name" value="HTH_TetR"/>
</dbReference>
<keyword evidence="1 2" id="KW-0238">DNA-binding</keyword>
<name>H0E6G0_9ACTN</name>
<evidence type="ECO:0000256" key="2">
    <source>
        <dbReference type="PROSITE-ProRule" id="PRU00335"/>
    </source>
</evidence>
<dbReference type="InterPro" id="IPR036271">
    <property type="entry name" value="Tet_transcr_reg_TetR-rel_C_sf"/>
</dbReference>
<evidence type="ECO:0000256" key="1">
    <source>
        <dbReference type="ARBA" id="ARBA00023125"/>
    </source>
</evidence>
<dbReference type="SUPFAM" id="SSF46689">
    <property type="entry name" value="Homeodomain-like"/>
    <property type="match status" value="1"/>
</dbReference>
<protein>
    <submittedName>
        <fullName evidence="4">Transcriptional regulator TetR family</fullName>
    </submittedName>
</protein>
<dbReference type="RefSeq" id="WP_007575327.1">
    <property type="nucleotide sequence ID" value="NZ_AGUD01000203.1"/>
</dbReference>
<proteinExistence type="predicted"/>
<feature type="DNA-binding region" description="H-T-H motif" evidence="2">
    <location>
        <begin position="36"/>
        <end position="55"/>
    </location>
</feature>
<dbReference type="PANTHER" id="PTHR30055">
    <property type="entry name" value="HTH-TYPE TRANSCRIPTIONAL REGULATOR RUTR"/>
    <property type="match status" value="1"/>
</dbReference>
<dbReference type="Pfam" id="PF17940">
    <property type="entry name" value="TetR_C_31"/>
    <property type="match status" value="1"/>
</dbReference>
<feature type="domain" description="HTH tetR-type" evidence="3">
    <location>
        <begin position="13"/>
        <end position="73"/>
    </location>
</feature>
<sequence>MSDEPDGRRRRGLERRRQLLDAALVVLERDGAGGLTHRRIAAEAGVPLASASYHFDGIDDLIVSTMLHANEQLRVAADAAAEGGQLDVDVLAGMLVDDLVAHRDLIVAEYELYLLAARRPALRAAATAWLETIVAPLIPDADPVQRQLVFAVADGLCLQTLMSDEPPRVDEFAAVLRRALAATAG</sequence>